<keyword evidence="4" id="KW-1185">Reference proteome</keyword>
<dbReference type="InterPro" id="IPR008972">
    <property type="entry name" value="Cupredoxin"/>
</dbReference>
<gene>
    <name evidence="3" type="ORF">FYC77_10705</name>
</gene>
<evidence type="ECO:0000259" key="2">
    <source>
        <dbReference type="Pfam" id="PF07705"/>
    </source>
</evidence>
<proteinExistence type="predicted"/>
<dbReference type="AlphaFoldDB" id="A0A5D5AJ88"/>
<dbReference type="RefSeq" id="WP_149081499.1">
    <property type="nucleotide sequence ID" value="NZ_VTAW01000012.1"/>
</dbReference>
<name>A0A5D5AJ88_9EURY</name>
<evidence type="ECO:0000256" key="1">
    <source>
        <dbReference type="SAM" id="MobiDB-lite"/>
    </source>
</evidence>
<evidence type="ECO:0000313" key="4">
    <source>
        <dbReference type="Proteomes" id="UP000324104"/>
    </source>
</evidence>
<sequence length="306" mass="31966">MPSSNTLLVTTVVCLLVALVVPTAAVSVGEETASDGVVLEPTSAHATIDDGELRLDLEALNSRATTDVDGVFAIEIRDDAVDRVWVESAVDGVAFYDSDDRTTIDESTPLEFDGGGSATVGVSIDTRVAQEGTETFTIVVAYEEEDADDDESTTGGAGGAGGPVDDPIDELDEEPVAAIEQTALEASPTTLEPGETVTVNATYENVGNESGEHTVEFVADGALVATEPLELEPGEAETVTFEWTPDEPGTYELAVDDVSAGSVEVQEPAPLSIENRELPTSVTAALAPPLAIGLSLALVRMKRQWE</sequence>
<dbReference type="Pfam" id="PF07705">
    <property type="entry name" value="CARDB"/>
    <property type="match status" value="1"/>
</dbReference>
<feature type="domain" description="CARDB" evidence="2">
    <location>
        <begin position="185"/>
        <end position="256"/>
    </location>
</feature>
<dbReference type="EMBL" id="VTAW01000012">
    <property type="protein sequence ID" value="TYT61938.1"/>
    <property type="molecule type" value="Genomic_DNA"/>
</dbReference>
<dbReference type="InterPro" id="IPR011635">
    <property type="entry name" value="CARDB"/>
</dbReference>
<dbReference type="SUPFAM" id="SSF49503">
    <property type="entry name" value="Cupredoxins"/>
    <property type="match status" value="1"/>
</dbReference>
<dbReference type="Proteomes" id="UP000324104">
    <property type="component" value="Unassembled WGS sequence"/>
</dbReference>
<dbReference type="InterPro" id="IPR013783">
    <property type="entry name" value="Ig-like_fold"/>
</dbReference>
<dbReference type="Gene3D" id="2.60.40.10">
    <property type="entry name" value="Immunoglobulins"/>
    <property type="match status" value="1"/>
</dbReference>
<organism evidence="3 4">
    <name type="scientific">Natrialba swarupiae</name>
    <dbReference type="NCBI Taxonomy" id="2448032"/>
    <lineage>
        <taxon>Archaea</taxon>
        <taxon>Methanobacteriati</taxon>
        <taxon>Methanobacteriota</taxon>
        <taxon>Stenosarchaea group</taxon>
        <taxon>Halobacteria</taxon>
        <taxon>Halobacteriales</taxon>
        <taxon>Natrialbaceae</taxon>
        <taxon>Natrialba</taxon>
    </lineage>
</organism>
<evidence type="ECO:0000313" key="3">
    <source>
        <dbReference type="EMBL" id="TYT61938.1"/>
    </source>
</evidence>
<feature type="region of interest" description="Disordered" evidence="1">
    <location>
        <begin position="146"/>
        <end position="169"/>
    </location>
</feature>
<protein>
    <submittedName>
        <fullName evidence="3">Cell adhesion protein</fullName>
    </submittedName>
</protein>
<accession>A0A5D5AJ88</accession>
<reference evidence="3 4" key="1">
    <citation type="submission" date="2019-08" db="EMBL/GenBank/DDBJ databases">
        <title>Archaea genome.</title>
        <authorList>
            <person name="Kajale S."/>
            <person name="Shouche Y."/>
            <person name="Deshpande N."/>
            <person name="Sharma A."/>
        </authorList>
    </citation>
    <scope>NUCLEOTIDE SEQUENCE [LARGE SCALE GENOMIC DNA]</scope>
    <source>
        <strain evidence="3 4">ESP3B_9</strain>
    </source>
</reference>
<comment type="caution">
    <text evidence="3">The sequence shown here is derived from an EMBL/GenBank/DDBJ whole genome shotgun (WGS) entry which is preliminary data.</text>
</comment>